<dbReference type="Gene3D" id="3.30.160.60">
    <property type="entry name" value="Classic Zinc Finger"/>
    <property type="match status" value="5"/>
</dbReference>
<evidence type="ECO:0000256" key="6">
    <source>
        <dbReference type="SAM" id="MobiDB-lite"/>
    </source>
</evidence>
<feature type="compositionally biased region" description="Acidic residues" evidence="6">
    <location>
        <begin position="366"/>
        <end position="376"/>
    </location>
</feature>
<feature type="region of interest" description="Disordered" evidence="6">
    <location>
        <begin position="183"/>
        <end position="208"/>
    </location>
</feature>
<accession>A0A210QXW2</accession>
<dbReference type="AlphaFoldDB" id="A0A210QXW2"/>
<sequence>MPCTSYEILHQKDPPPPPPKKQLTSPTMVKSPHLCSFGYCVLDTMATELPANTMSLQQQPGLDLSSYMDIVTTYKCRFCAFTSTAPQTIGLHIRQVHVTQGEFLSPGTTSDPTEVKGMKDTDKEVTSSSIFQDTNGVHDVSEQTVTNQMTPVMTNFVDMETSTVSILPLSMETTTADAILQLSTRLPDNNGDVDDGTSSEKSNSNDDNITHFVTVHEEDQGDENYTTEPTVIQQTFPQVHSNVQPILSTGESQTVTVENEFNYKSIDIPLETESLILTDANHQKSAPITRELFLCGQCSIGFNSIDECRAHMMEDHSDITNAGEEAVENELSHRVSVGTQVETSRRGKKRKVVTSKPASPPYALDSDPDLDWDDQEEYKPRASRSRRKIRPPKALKEDYYLGKSKVKEKPKVMQGFRLKCDQLGCSSKFRTKEALQVHLKCHMTDVFEFKCPECDKTNETWKQIRIHLWKAHEIDTDLLACDICEKFKTDTMSRLVIHKEIHSVDRPYTCDICGKGFRQFSQMKNHQTIHGEHQDDDPKKWYRRKECDICKRQYANQKCLVKHIEAVHSRIKPYVCPYCGHTAARKAMMELHIRTHTGEKPFKCDNCQYVTGDHNSLRRHKMRHSGQKPYKCQFCGYSCIQAISIKMHMKNKHPGGNIGVFCCDICTFRTVNEVSFKGHMEDHKNGLIVENAPPLPQQQPRPHIIIQQPAISSQFQQGVKMEKVTVQGATNMKFGETINLQGLAQIEGQAIEEHVVEVPMDRLEENQLQMQIQTLESGETQISEEDLTRLSSYEGLVPSDLSAAQLVLSALNAISSQNSEQTSNETPQILNGVETSIMSSDIKDGVTTHTITFHMPASAADNTVGATETITDVMTGDNVVDIPDSLGSLKGVEETTSIQNGMLILSGQPVTLNPVILNNDQTSCATIQDLAQ</sequence>
<dbReference type="GO" id="GO:0032502">
    <property type="term" value="P:developmental process"/>
    <property type="evidence" value="ECO:0007669"/>
    <property type="project" value="UniProtKB-ARBA"/>
</dbReference>
<dbReference type="SUPFAM" id="SSF57667">
    <property type="entry name" value="beta-beta-alpha zinc fingers"/>
    <property type="match status" value="4"/>
</dbReference>
<dbReference type="InterPro" id="IPR050758">
    <property type="entry name" value="Znf_C2H2-type"/>
</dbReference>
<protein>
    <submittedName>
        <fullName evidence="8">Zinc finger protein 668</fullName>
    </submittedName>
</protein>
<keyword evidence="3 5" id="KW-0863">Zinc-finger</keyword>
<evidence type="ECO:0000256" key="3">
    <source>
        <dbReference type="ARBA" id="ARBA00022771"/>
    </source>
</evidence>
<dbReference type="FunFam" id="3.30.160.60:FF:000202">
    <property type="entry name" value="Zinc finger protein 574"/>
    <property type="match status" value="1"/>
</dbReference>
<evidence type="ECO:0000259" key="7">
    <source>
        <dbReference type="PROSITE" id="PS50157"/>
    </source>
</evidence>
<feature type="region of interest" description="Disordered" evidence="6">
    <location>
        <begin position="103"/>
        <end position="128"/>
    </location>
</feature>
<dbReference type="PROSITE" id="PS50157">
    <property type="entry name" value="ZINC_FINGER_C2H2_2"/>
    <property type="match status" value="6"/>
</dbReference>
<evidence type="ECO:0000256" key="4">
    <source>
        <dbReference type="ARBA" id="ARBA00022833"/>
    </source>
</evidence>
<feature type="domain" description="C2H2-type" evidence="7">
    <location>
        <begin position="508"/>
        <end position="538"/>
    </location>
</feature>
<dbReference type="Pfam" id="PF00096">
    <property type="entry name" value="zf-C2H2"/>
    <property type="match status" value="2"/>
</dbReference>
<dbReference type="GO" id="GO:0008270">
    <property type="term" value="F:zinc ion binding"/>
    <property type="evidence" value="ECO:0007669"/>
    <property type="project" value="UniProtKB-KW"/>
</dbReference>
<keyword evidence="9" id="KW-1185">Reference proteome</keyword>
<evidence type="ECO:0000256" key="1">
    <source>
        <dbReference type="ARBA" id="ARBA00022723"/>
    </source>
</evidence>
<feature type="domain" description="C2H2-type" evidence="7">
    <location>
        <begin position="630"/>
        <end position="658"/>
    </location>
</feature>
<proteinExistence type="predicted"/>
<dbReference type="EMBL" id="NEDP02001335">
    <property type="protein sequence ID" value="OWF53541.1"/>
    <property type="molecule type" value="Genomic_DNA"/>
</dbReference>
<evidence type="ECO:0000313" key="8">
    <source>
        <dbReference type="EMBL" id="OWF53541.1"/>
    </source>
</evidence>
<evidence type="ECO:0000256" key="2">
    <source>
        <dbReference type="ARBA" id="ARBA00022737"/>
    </source>
</evidence>
<feature type="region of interest" description="Disordered" evidence="6">
    <location>
        <begin position="332"/>
        <end position="389"/>
    </location>
</feature>
<feature type="compositionally biased region" description="Basic and acidic residues" evidence="6">
    <location>
        <begin position="113"/>
        <end position="125"/>
    </location>
</feature>
<keyword evidence="4" id="KW-0862">Zinc</keyword>
<evidence type="ECO:0000256" key="5">
    <source>
        <dbReference type="PROSITE-ProRule" id="PRU00042"/>
    </source>
</evidence>
<dbReference type="PANTHER" id="PTHR23234:SF10">
    <property type="entry name" value="RIKEN CDNA 6720489N17 GENE-RELATED"/>
    <property type="match status" value="1"/>
</dbReference>
<dbReference type="InterPro" id="IPR013087">
    <property type="entry name" value="Znf_C2H2_type"/>
</dbReference>
<feature type="domain" description="C2H2-type" evidence="7">
    <location>
        <begin position="545"/>
        <end position="573"/>
    </location>
</feature>
<feature type="region of interest" description="Disordered" evidence="6">
    <location>
        <begin position="1"/>
        <end position="27"/>
    </location>
</feature>
<feature type="domain" description="C2H2-type" evidence="7">
    <location>
        <begin position="418"/>
        <end position="442"/>
    </location>
</feature>
<keyword evidence="2" id="KW-0677">Repeat</keyword>
<name>A0A210QXW2_MIZYE</name>
<keyword evidence="1" id="KW-0479">Metal-binding</keyword>
<dbReference type="OrthoDB" id="5876240at2759"/>
<dbReference type="SMART" id="SM00355">
    <property type="entry name" value="ZnF_C2H2"/>
    <property type="match status" value="11"/>
</dbReference>
<dbReference type="FunFam" id="3.30.160.60:FF:000446">
    <property type="entry name" value="Zinc finger protein"/>
    <property type="match status" value="2"/>
</dbReference>
<organism evidence="8 9">
    <name type="scientific">Mizuhopecten yessoensis</name>
    <name type="common">Japanese scallop</name>
    <name type="synonym">Patinopecten yessoensis</name>
    <dbReference type="NCBI Taxonomy" id="6573"/>
    <lineage>
        <taxon>Eukaryota</taxon>
        <taxon>Metazoa</taxon>
        <taxon>Spiralia</taxon>
        <taxon>Lophotrochozoa</taxon>
        <taxon>Mollusca</taxon>
        <taxon>Bivalvia</taxon>
        <taxon>Autobranchia</taxon>
        <taxon>Pteriomorphia</taxon>
        <taxon>Pectinida</taxon>
        <taxon>Pectinoidea</taxon>
        <taxon>Pectinidae</taxon>
        <taxon>Mizuhopecten</taxon>
    </lineage>
</organism>
<dbReference type="PROSITE" id="PS00028">
    <property type="entry name" value="ZINC_FINGER_C2H2_1"/>
    <property type="match status" value="5"/>
</dbReference>
<feature type="domain" description="C2H2-type" evidence="7">
    <location>
        <begin position="602"/>
        <end position="629"/>
    </location>
</feature>
<gene>
    <name evidence="8" type="ORF">KP79_PYT13653</name>
</gene>
<dbReference type="Proteomes" id="UP000242188">
    <property type="component" value="Unassembled WGS sequence"/>
</dbReference>
<dbReference type="PANTHER" id="PTHR23234">
    <property type="entry name" value="ZNF44 PROTEIN"/>
    <property type="match status" value="1"/>
</dbReference>
<comment type="caution">
    <text evidence="8">The sequence shown here is derived from an EMBL/GenBank/DDBJ whole genome shotgun (WGS) entry which is preliminary data.</text>
</comment>
<feature type="domain" description="C2H2-type" evidence="7">
    <location>
        <begin position="574"/>
        <end position="601"/>
    </location>
</feature>
<evidence type="ECO:0000313" key="9">
    <source>
        <dbReference type="Proteomes" id="UP000242188"/>
    </source>
</evidence>
<reference evidence="8 9" key="1">
    <citation type="journal article" date="2017" name="Nat. Ecol. Evol.">
        <title>Scallop genome provides insights into evolution of bilaterian karyotype and development.</title>
        <authorList>
            <person name="Wang S."/>
            <person name="Zhang J."/>
            <person name="Jiao W."/>
            <person name="Li J."/>
            <person name="Xun X."/>
            <person name="Sun Y."/>
            <person name="Guo X."/>
            <person name="Huan P."/>
            <person name="Dong B."/>
            <person name="Zhang L."/>
            <person name="Hu X."/>
            <person name="Sun X."/>
            <person name="Wang J."/>
            <person name="Zhao C."/>
            <person name="Wang Y."/>
            <person name="Wang D."/>
            <person name="Huang X."/>
            <person name="Wang R."/>
            <person name="Lv J."/>
            <person name="Li Y."/>
            <person name="Zhang Z."/>
            <person name="Liu B."/>
            <person name="Lu W."/>
            <person name="Hui Y."/>
            <person name="Liang J."/>
            <person name="Zhou Z."/>
            <person name="Hou R."/>
            <person name="Li X."/>
            <person name="Liu Y."/>
            <person name="Li H."/>
            <person name="Ning X."/>
            <person name="Lin Y."/>
            <person name="Zhao L."/>
            <person name="Xing Q."/>
            <person name="Dou J."/>
            <person name="Li Y."/>
            <person name="Mao J."/>
            <person name="Guo H."/>
            <person name="Dou H."/>
            <person name="Li T."/>
            <person name="Mu C."/>
            <person name="Jiang W."/>
            <person name="Fu Q."/>
            <person name="Fu X."/>
            <person name="Miao Y."/>
            <person name="Liu J."/>
            <person name="Yu Q."/>
            <person name="Li R."/>
            <person name="Liao H."/>
            <person name="Li X."/>
            <person name="Kong Y."/>
            <person name="Jiang Z."/>
            <person name="Chourrout D."/>
            <person name="Li R."/>
            <person name="Bao Z."/>
        </authorList>
    </citation>
    <scope>NUCLEOTIDE SEQUENCE [LARGE SCALE GENOMIC DNA]</scope>
    <source>
        <strain evidence="8 9">PY_sf001</strain>
    </source>
</reference>
<dbReference type="InterPro" id="IPR036236">
    <property type="entry name" value="Znf_C2H2_sf"/>
</dbReference>